<keyword evidence="2" id="KW-1185">Reference proteome</keyword>
<gene>
    <name evidence="1" type="ORF">LTR37_002054</name>
</gene>
<evidence type="ECO:0000313" key="1">
    <source>
        <dbReference type="EMBL" id="KAK3722909.1"/>
    </source>
</evidence>
<dbReference type="EMBL" id="JAUTXU010000011">
    <property type="protein sequence ID" value="KAK3722909.1"/>
    <property type="molecule type" value="Genomic_DNA"/>
</dbReference>
<protein>
    <submittedName>
        <fullName evidence="1">Uncharacterized protein</fullName>
    </submittedName>
</protein>
<name>A0ACC3NVC6_9PEZI</name>
<evidence type="ECO:0000313" key="2">
    <source>
        <dbReference type="Proteomes" id="UP001281147"/>
    </source>
</evidence>
<organism evidence="1 2">
    <name type="scientific">Vermiconidia calcicola</name>
    <dbReference type="NCBI Taxonomy" id="1690605"/>
    <lineage>
        <taxon>Eukaryota</taxon>
        <taxon>Fungi</taxon>
        <taxon>Dikarya</taxon>
        <taxon>Ascomycota</taxon>
        <taxon>Pezizomycotina</taxon>
        <taxon>Dothideomycetes</taxon>
        <taxon>Dothideomycetidae</taxon>
        <taxon>Mycosphaerellales</taxon>
        <taxon>Extremaceae</taxon>
        <taxon>Vermiconidia</taxon>
    </lineage>
</organism>
<comment type="caution">
    <text evidence="1">The sequence shown here is derived from an EMBL/GenBank/DDBJ whole genome shotgun (WGS) entry which is preliminary data.</text>
</comment>
<proteinExistence type="predicted"/>
<dbReference type="Proteomes" id="UP001281147">
    <property type="component" value="Unassembled WGS sequence"/>
</dbReference>
<sequence length="376" mass="41718">MEYSSPPITPTRTQYMYPLDTSPTSTYRDREQLRRRTSSLSSNHNRSPVSVRSNKRFSNASIYSNDFSPDGGGGGGGVGMGNLADELGELDDEYEDEDMTDGAVDDADKQLSPIDGARDSGIDVSYPSRTATPRIKNFSKPFSTPQKAAVEEKEDTEDRLSPELEDLISSFARMASYASTSEDPLIPRVLALLQDLGNQSGLETGVQRLTTSTNSMTSHLMLQNKSLQGLVTSLYSPLAMFSAPLDPEIVEETLPLVDALLQDLPQPDTTALQGLQKLVRETENVIQTLSQLTDTVQMGKHTTNTASRHLRTNQTAVADIRREREKAEEAREELRKNDWNDRIRDRWCAGECRDIMGGFEELCDSLRENLIQEASA</sequence>
<reference evidence="1" key="1">
    <citation type="submission" date="2023-07" db="EMBL/GenBank/DDBJ databases">
        <title>Black Yeasts Isolated from many extreme environments.</title>
        <authorList>
            <person name="Coleine C."/>
            <person name="Stajich J.E."/>
            <person name="Selbmann L."/>
        </authorList>
    </citation>
    <scope>NUCLEOTIDE SEQUENCE</scope>
    <source>
        <strain evidence="1">CCFEE 5714</strain>
    </source>
</reference>
<accession>A0ACC3NVC6</accession>